<name>A0A177DH66_ALTAL</name>
<dbReference type="Proteomes" id="UP000077248">
    <property type="component" value="Unassembled WGS sequence"/>
</dbReference>
<protein>
    <submittedName>
        <fullName evidence="1">Uncharacterized protein</fullName>
    </submittedName>
</protein>
<sequence>MAYRFTPLFATLSMSIKHGADLPVILPPKRCWSHNQSDPSEHIPCTLEVCAFWAWHIYACCKSSKRGCSLVKSEFG</sequence>
<accession>A0A177DH66</accession>
<dbReference type="RefSeq" id="XP_018383961.1">
    <property type="nucleotide sequence ID" value="XM_018525390.1"/>
</dbReference>
<organism evidence="1 2">
    <name type="scientific">Alternaria alternata</name>
    <name type="common">Alternaria rot fungus</name>
    <name type="synonym">Torula alternata</name>
    <dbReference type="NCBI Taxonomy" id="5599"/>
    <lineage>
        <taxon>Eukaryota</taxon>
        <taxon>Fungi</taxon>
        <taxon>Dikarya</taxon>
        <taxon>Ascomycota</taxon>
        <taxon>Pezizomycotina</taxon>
        <taxon>Dothideomycetes</taxon>
        <taxon>Pleosporomycetidae</taxon>
        <taxon>Pleosporales</taxon>
        <taxon>Pleosporineae</taxon>
        <taxon>Pleosporaceae</taxon>
        <taxon>Alternaria</taxon>
        <taxon>Alternaria sect. Alternaria</taxon>
        <taxon>Alternaria alternata complex</taxon>
    </lineage>
</organism>
<dbReference type="EMBL" id="KV441483">
    <property type="protein sequence ID" value="OAG18540.1"/>
    <property type="molecule type" value="Genomic_DNA"/>
</dbReference>
<evidence type="ECO:0000313" key="1">
    <source>
        <dbReference type="EMBL" id="OAG18540.1"/>
    </source>
</evidence>
<dbReference type="VEuPathDB" id="FungiDB:CC77DRAFT_1022097"/>
<evidence type="ECO:0000313" key="2">
    <source>
        <dbReference type="Proteomes" id="UP000077248"/>
    </source>
</evidence>
<reference evidence="1 2" key="1">
    <citation type="submission" date="2016-05" db="EMBL/GenBank/DDBJ databases">
        <title>Comparative analysis of secretome profiles of manganese(II)-oxidizing ascomycete fungi.</title>
        <authorList>
            <consortium name="DOE Joint Genome Institute"/>
            <person name="Zeiner C.A."/>
            <person name="Purvine S.O."/>
            <person name="Zink E.M."/>
            <person name="Wu S."/>
            <person name="Pasa-Tolic L."/>
            <person name="Chaput D.L."/>
            <person name="Haridas S."/>
            <person name="Grigoriev I.V."/>
            <person name="Santelli C.M."/>
            <person name="Hansel C.M."/>
        </authorList>
    </citation>
    <scope>NUCLEOTIDE SEQUENCE [LARGE SCALE GENOMIC DNA]</scope>
    <source>
        <strain evidence="1 2">SRC1lrK2f</strain>
    </source>
</reference>
<keyword evidence="2" id="KW-1185">Reference proteome</keyword>
<gene>
    <name evidence="1" type="ORF">CC77DRAFT_1022097</name>
</gene>
<dbReference type="AlphaFoldDB" id="A0A177DH66"/>
<dbReference type="KEGG" id="aalt:CC77DRAFT_1022097"/>
<dbReference type="GeneID" id="29110984"/>
<proteinExistence type="predicted"/>